<dbReference type="SUPFAM" id="SSF48317">
    <property type="entry name" value="Acid phosphatase/Vanadium-dependent haloperoxidase"/>
    <property type="match status" value="1"/>
</dbReference>
<evidence type="ECO:0000313" key="7">
    <source>
        <dbReference type="EMBL" id="PHV65831.1"/>
    </source>
</evidence>
<protein>
    <submittedName>
        <fullName evidence="7">Inositol phosphorylceramide synthase</fullName>
    </submittedName>
</protein>
<keyword evidence="3 5" id="KW-1133">Transmembrane helix</keyword>
<dbReference type="AlphaFoldDB" id="A0A2G3PJ47"/>
<comment type="caution">
    <text evidence="7">The sequence shown here is derived from an EMBL/GenBank/DDBJ whole genome shotgun (WGS) entry which is preliminary data.</text>
</comment>
<feature type="transmembrane region" description="Helical" evidence="5">
    <location>
        <begin position="64"/>
        <end position="82"/>
    </location>
</feature>
<sequence>MTELQSPQKTDAPVTSWYARTRFAEFAAARLVSERVNLVLVRRVTVTIWAATIIVLLATRTMSFGRSYVLVALGLGLAAASIGRRNILSVVRDWLPFGVLLAVYDSTRGIAAFLGMPTQWHLAVDADRWMFHVVPTVWLQEHLKMAEAQWWEVFTSFVYMSYFIVPYAVAGFLWLKDRLQWRRFVLRLITIFFIGLIGYILVPAAPPWAAAKCTPAEVADGSAFPLCITQPVEDAPDGGLLGPVQPRHDGAQPYVERISSRGWDVLHIGPVREVLEVGQKKSNQVAAIPSLHAGVTALLAMFMWGRTRAFGRTMYTGYALVMAFTLVYSAEHYVIDIFLGWGLAALVMVGCHYGERAWTNRKDRRLQADSQAEFSRQDQAVLEGARGDLVEDEEAGRVR</sequence>
<feature type="transmembrane region" description="Helical" evidence="5">
    <location>
        <begin position="40"/>
        <end position="58"/>
    </location>
</feature>
<gene>
    <name evidence="7" type="ORF">CSW57_19200</name>
</gene>
<feature type="transmembrane region" description="Helical" evidence="5">
    <location>
        <begin position="184"/>
        <end position="202"/>
    </location>
</feature>
<feature type="transmembrane region" description="Helical" evidence="5">
    <location>
        <begin position="285"/>
        <end position="303"/>
    </location>
</feature>
<proteinExistence type="predicted"/>
<dbReference type="InterPro" id="IPR026841">
    <property type="entry name" value="Aur1/Ipt1"/>
</dbReference>
<keyword evidence="4 5" id="KW-0472">Membrane</keyword>
<dbReference type="EMBL" id="PEBD01000010">
    <property type="protein sequence ID" value="PHV65831.1"/>
    <property type="molecule type" value="Genomic_DNA"/>
</dbReference>
<accession>A0A2G3PJ47</accession>
<dbReference type="InterPro" id="IPR052185">
    <property type="entry name" value="IPC_Synthase-Related"/>
</dbReference>
<dbReference type="PANTHER" id="PTHR31310">
    <property type="match status" value="1"/>
</dbReference>
<reference evidence="7 8" key="1">
    <citation type="submission" date="2017-10" db="EMBL/GenBank/DDBJ databases">
        <title>The draft genome sequence of Williamsia sp. BULT 1.1 isolated from the semi-arid grassland soils from South Africa.</title>
        <authorList>
            <person name="Kabwe M.H."/>
            <person name="Govender N."/>
            <person name="Mutseka Lunga P."/>
            <person name="Vikram S."/>
            <person name="Makhalanyane T.P."/>
        </authorList>
    </citation>
    <scope>NUCLEOTIDE SEQUENCE [LARGE SCALE GENOMIC DNA]</scope>
    <source>
        <strain evidence="7 8">BULT 1.1</strain>
    </source>
</reference>
<feature type="transmembrane region" description="Helical" evidence="5">
    <location>
        <begin position="337"/>
        <end position="355"/>
    </location>
</feature>
<evidence type="ECO:0000256" key="4">
    <source>
        <dbReference type="ARBA" id="ARBA00023136"/>
    </source>
</evidence>
<feature type="transmembrane region" description="Helical" evidence="5">
    <location>
        <begin position="153"/>
        <end position="175"/>
    </location>
</feature>
<evidence type="ECO:0000313" key="8">
    <source>
        <dbReference type="Proteomes" id="UP000225108"/>
    </source>
</evidence>
<name>A0A2G3PJ47_WILMA</name>
<dbReference type="Gene3D" id="1.20.144.10">
    <property type="entry name" value="Phosphatidic acid phosphatase type 2/haloperoxidase"/>
    <property type="match status" value="1"/>
</dbReference>
<dbReference type="PANTHER" id="PTHR31310:SF7">
    <property type="entry name" value="PA-PHOSPHATASE RELATED-FAMILY PROTEIN DDB_G0268928"/>
    <property type="match status" value="1"/>
</dbReference>
<evidence type="ECO:0000256" key="5">
    <source>
        <dbReference type="SAM" id="Phobius"/>
    </source>
</evidence>
<feature type="domain" description="Inositolphosphotransferase Aur1/Ipt1" evidence="6">
    <location>
        <begin position="132"/>
        <end position="348"/>
    </location>
</feature>
<feature type="transmembrane region" description="Helical" evidence="5">
    <location>
        <begin position="315"/>
        <end position="331"/>
    </location>
</feature>
<keyword evidence="2 5" id="KW-0812">Transmembrane</keyword>
<dbReference type="Pfam" id="PF14378">
    <property type="entry name" value="PAP2_3"/>
    <property type="match status" value="1"/>
</dbReference>
<evidence type="ECO:0000259" key="6">
    <source>
        <dbReference type="Pfam" id="PF14378"/>
    </source>
</evidence>
<dbReference type="RefSeq" id="WP_099384142.1">
    <property type="nucleotide sequence ID" value="NZ_PEBD01000010.1"/>
</dbReference>
<dbReference type="InterPro" id="IPR036938">
    <property type="entry name" value="PAP2/HPO_sf"/>
</dbReference>
<comment type="subcellular location">
    <subcellularLocation>
        <location evidence="1">Membrane</location>
        <topology evidence="1">Multi-pass membrane protein</topology>
    </subcellularLocation>
</comment>
<evidence type="ECO:0000256" key="2">
    <source>
        <dbReference type="ARBA" id="ARBA00022692"/>
    </source>
</evidence>
<dbReference type="Proteomes" id="UP000225108">
    <property type="component" value="Unassembled WGS sequence"/>
</dbReference>
<dbReference type="GO" id="GO:0016020">
    <property type="term" value="C:membrane"/>
    <property type="evidence" value="ECO:0007669"/>
    <property type="project" value="UniProtKB-SubCell"/>
</dbReference>
<organism evidence="7 8">
    <name type="scientific">Williamsia marianensis</name>
    <dbReference type="NCBI Taxonomy" id="85044"/>
    <lineage>
        <taxon>Bacteria</taxon>
        <taxon>Bacillati</taxon>
        <taxon>Actinomycetota</taxon>
        <taxon>Actinomycetes</taxon>
        <taxon>Mycobacteriales</taxon>
        <taxon>Nocardiaceae</taxon>
        <taxon>Williamsia</taxon>
    </lineage>
</organism>
<evidence type="ECO:0000256" key="1">
    <source>
        <dbReference type="ARBA" id="ARBA00004141"/>
    </source>
</evidence>
<evidence type="ECO:0000256" key="3">
    <source>
        <dbReference type="ARBA" id="ARBA00022989"/>
    </source>
</evidence>
<feature type="transmembrane region" description="Helical" evidence="5">
    <location>
        <begin position="94"/>
        <end position="114"/>
    </location>
</feature>